<gene>
    <name evidence="1" type="ORF">Goklo_007668</name>
</gene>
<dbReference type="OrthoDB" id="953914at2759"/>
<evidence type="ECO:0000313" key="1">
    <source>
        <dbReference type="EMBL" id="MBA0655153.1"/>
    </source>
</evidence>
<keyword evidence="2" id="KW-1185">Reference proteome</keyword>
<reference evidence="1 2" key="1">
    <citation type="journal article" date="2019" name="Genome Biol. Evol.">
        <title>Insights into the evolution of the New World diploid cottons (Gossypium, subgenus Houzingenia) based on genome sequencing.</title>
        <authorList>
            <person name="Grover C.E."/>
            <person name="Arick M.A. 2nd"/>
            <person name="Thrash A."/>
            <person name="Conover J.L."/>
            <person name="Sanders W.S."/>
            <person name="Peterson D.G."/>
            <person name="Frelichowski J.E."/>
            <person name="Scheffler J.A."/>
            <person name="Scheffler B.E."/>
            <person name="Wendel J.F."/>
        </authorList>
    </citation>
    <scope>NUCLEOTIDE SEQUENCE [LARGE SCALE GENOMIC DNA]</scope>
    <source>
        <strain evidence="1">57</strain>
        <tissue evidence="1">Leaf</tissue>
    </source>
</reference>
<organism evidence="1 2">
    <name type="scientific">Gossypium klotzschianum</name>
    <dbReference type="NCBI Taxonomy" id="34286"/>
    <lineage>
        <taxon>Eukaryota</taxon>
        <taxon>Viridiplantae</taxon>
        <taxon>Streptophyta</taxon>
        <taxon>Embryophyta</taxon>
        <taxon>Tracheophyta</taxon>
        <taxon>Spermatophyta</taxon>
        <taxon>Magnoliopsida</taxon>
        <taxon>eudicotyledons</taxon>
        <taxon>Gunneridae</taxon>
        <taxon>Pentapetalae</taxon>
        <taxon>rosids</taxon>
        <taxon>malvids</taxon>
        <taxon>Malvales</taxon>
        <taxon>Malvaceae</taxon>
        <taxon>Malvoideae</taxon>
        <taxon>Gossypium</taxon>
    </lineage>
</organism>
<proteinExistence type="predicted"/>
<sequence>MGVCNEAKELMDLAAKQAQKVRNEIDPTDERAMRRIPLILD</sequence>
<comment type="caution">
    <text evidence="1">The sequence shown here is derived from an EMBL/GenBank/DDBJ whole genome shotgun (WGS) entry which is preliminary data.</text>
</comment>
<protein>
    <submittedName>
        <fullName evidence="1">Uncharacterized protein</fullName>
    </submittedName>
</protein>
<dbReference type="EMBL" id="JABFAB010000008">
    <property type="protein sequence ID" value="MBA0655153.1"/>
    <property type="molecule type" value="Genomic_DNA"/>
</dbReference>
<name>A0A7J8UXK2_9ROSI</name>
<evidence type="ECO:0000313" key="2">
    <source>
        <dbReference type="Proteomes" id="UP000593573"/>
    </source>
</evidence>
<dbReference type="Proteomes" id="UP000593573">
    <property type="component" value="Unassembled WGS sequence"/>
</dbReference>
<dbReference type="AlphaFoldDB" id="A0A7J8UXK2"/>
<accession>A0A7J8UXK2</accession>